<gene>
    <name evidence="1" type="ORF">ACE02L_02675</name>
</gene>
<protein>
    <submittedName>
        <fullName evidence="1">Uncharacterized protein</fullName>
    </submittedName>
</protein>
<evidence type="ECO:0000313" key="2">
    <source>
        <dbReference type="Proteomes" id="UP001576726"/>
    </source>
</evidence>
<dbReference type="RefSeq" id="WP_374918335.1">
    <property type="nucleotide sequence ID" value="NZ_JBHFGJ010000001.1"/>
</dbReference>
<comment type="caution">
    <text evidence="1">The sequence shown here is derived from an EMBL/GenBank/DDBJ whole genome shotgun (WGS) entry which is preliminary data.</text>
</comment>
<evidence type="ECO:0000313" key="1">
    <source>
        <dbReference type="EMBL" id="MFB2651641.1"/>
    </source>
</evidence>
<organism evidence="1 2">
    <name type="scientific">Shewanella seohaensis</name>
    <dbReference type="NCBI Taxonomy" id="755175"/>
    <lineage>
        <taxon>Bacteria</taxon>
        <taxon>Pseudomonadati</taxon>
        <taxon>Pseudomonadota</taxon>
        <taxon>Gammaproteobacteria</taxon>
        <taxon>Alteromonadales</taxon>
        <taxon>Shewanellaceae</taxon>
        <taxon>Shewanella</taxon>
    </lineage>
</organism>
<name>A0ABV4VR46_9GAMM</name>
<accession>A0ABV4VR46</accession>
<dbReference type="EMBL" id="JBHFGJ010000001">
    <property type="protein sequence ID" value="MFB2651641.1"/>
    <property type="molecule type" value="Genomic_DNA"/>
</dbReference>
<keyword evidence="2" id="KW-1185">Reference proteome</keyword>
<proteinExistence type="predicted"/>
<reference evidence="1 2" key="1">
    <citation type="submission" date="2024-09" db="EMBL/GenBank/DDBJ databases">
        <authorList>
            <person name="Zhang Y."/>
        </authorList>
    </citation>
    <scope>NUCLEOTIDE SEQUENCE [LARGE SCALE GENOMIC DNA]</scope>
    <source>
        <strain evidence="1 2">SH314</strain>
    </source>
</reference>
<sequence length="52" mass="5969">MVICETTVRPTDGAVEHPRMDLLRVGEQMPLLRMMNSLPAPQYISYQSILYC</sequence>
<dbReference type="Proteomes" id="UP001576726">
    <property type="component" value="Unassembled WGS sequence"/>
</dbReference>